<feature type="compositionally biased region" description="Polar residues" evidence="2">
    <location>
        <begin position="28"/>
        <end position="83"/>
    </location>
</feature>
<feature type="compositionally biased region" description="Polar residues" evidence="2">
    <location>
        <begin position="91"/>
        <end position="105"/>
    </location>
</feature>
<keyword evidence="4" id="KW-1185">Reference proteome</keyword>
<feature type="region of interest" description="Disordered" evidence="2">
    <location>
        <begin position="368"/>
        <end position="405"/>
    </location>
</feature>
<feature type="region of interest" description="Disordered" evidence="2">
    <location>
        <begin position="282"/>
        <end position="301"/>
    </location>
</feature>
<keyword evidence="1" id="KW-0175">Coiled coil</keyword>
<feature type="compositionally biased region" description="Polar residues" evidence="2">
    <location>
        <begin position="878"/>
        <end position="888"/>
    </location>
</feature>
<organism evidence="3 4">
    <name type="scientific">Stylonychia lemnae</name>
    <name type="common">Ciliate</name>
    <dbReference type="NCBI Taxonomy" id="5949"/>
    <lineage>
        <taxon>Eukaryota</taxon>
        <taxon>Sar</taxon>
        <taxon>Alveolata</taxon>
        <taxon>Ciliophora</taxon>
        <taxon>Intramacronucleata</taxon>
        <taxon>Spirotrichea</taxon>
        <taxon>Stichotrichia</taxon>
        <taxon>Sporadotrichida</taxon>
        <taxon>Oxytrichidae</taxon>
        <taxon>Stylonychinae</taxon>
        <taxon>Stylonychia</taxon>
    </lineage>
</organism>
<feature type="region of interest" description="Disordered" evidence="2">
    <location>
        <begin position="868"/>
        <end position="903"/>
    </location>
</feature>
<evidence type="ECO:0000313" key="4">
    <source>
        <dbReference type="Proteomes" id="UP000039865"/>
    </source>
</evidence>
<gene>
    <name evidence="3" type="primary">Contig1961.g2125</name>
    <name evidence="3" type="ORF">STYLEM_12348</name>
</gene>
<reference evidence="3 4" key="1">
    <citation type="submission" date="2014-06" db="EMBL/GenBank/DDBJ databases">
        <authorList>
            <person name="Swart Estienne"/>
        </authorList>
    </citation>
    <scope>NUCLEOTIDE SEQUENCE [LARGE SCALE GENOMIC DNA]</scope>
    <source>
        <strain evidence="3 4">130c</strain>
    </source>
</reference>
<feature type="coiled-coil region" evidence="1">
    <location>
        <begin position="429"/>
        <end position="477"/>
    </location>
</feature>
<sequence length="1065" mass="122362">MQLEDMLIFQIPKSIKGSAAQQKKENVQMEQNNNSNDQSMISQQNNSKLNIQNSNKSSSKMDTSINLNINGGGTSSNKTSAPSTCIKIPQNKHSQYRYSGSPDNQNEFDDSEDHHEEKLQKQPQYNSHLNDSQNESFPINENNSRNGQLNTNPSIQNNEADDSASYDLRPTQFQQFRISELEDSQYEYEEQQMVQQQMVKQHPQFFRKDLQQFYVQNVIEEKSETSSYQTETYNQLEKQMDNFYDEDDQEAEEEYENLGNDDQQELEEAQELIEDEEYDQESQELVSDFQKQSASSSLKKKNVKNQHFQYIMKNFDNENLSRQHNTGYTDEQEAFLFDSLNSFYPKGVTQVKKEQNNQQLMPEIQLIKHQSQTNRTQNKNGTDANTYKSTANSKSKNQLQQQQQEVAGSGLASQMQITLQQVVANFAQEKQMTLQLNEYSKENAKLKEENNNLKGLIEDKDHELDELRIQIKELEIRLCHSEGQLKRERQDKENNALAFKRILANLTSSSKDNATTTLSSINGIPTSQKKMNARKLSTQFEIHSSIGNQSQFKFLMGDTNFGTTGTITGGMISKTLENENTLGAEFNTLDQISKLKNQLTNKEEELQNLRKQHRRAGNQSVWWFNNRGQHNSKNYFNQSGSAGYSPLPTQPSVPSNYHNPLIETNVRGSSKKPQKAYQQQYQMLSPMQGSPILSNNGSVSSWVNKNSQIQASQIGQFVLLRDDKHSLTEVPPENSFDILKNDKSQSLIRDIFLDKQDYTQRTVPQPVKRDNQYEIQFDNLDEDLQNNDDDFDDEQNADDLGQVCKNEEKKLDMMISGGDYSPNSHTFFKQPFNKDQKVIETLQYGNKLQVNPDQIRDQKLVVLNKCPKQQNSKHHRQNSTQVSAVSNSRRIDTSQDFKSQGNNYSSILSIKTKVPDQKHQQQSQHQQQPNLSPLQVFQKQVQTRQQSRKQSPLGSLVRQKDQLNHHSTLDNSDLMTQQQIQNLRGSSPHEDRTSTGLGPHNTLGTTIVTTTNATNTSNISPFKQGKRLIPDSLVKMPLRQQNNNKKSKEEVEKSMNISKYQSIKR</sequence>
<dbReference type="EMBL" id="CCKQ01011729">
    <property type="protein sequence ID" value="CDW83305.1"/>
    <property type="molecule type" value="Genomic_DNA"/>
</dbReference>
<dbReference type="InParanoid" id="A0A078ALS6"/>
<accession>A0A078ALS6</accession>
<dbReference type="AlphaFoldDB" id="A0A078ALS6"/>
<evidence type="ECO:0000256" key="1">
    <source>
        <dbReference type="SAM" id="Coils"/>
    </source>
</evidence>
<evidence type="ECO:0000313" key="3">
    <source>
        <dbReference type="EMBL" id="CDW83305.1"/>
    </source>
</evidence>
<dbReference type="Proteomes" id="UP000039865">
    <property type="component" value="Unassembled WGS sequence"/>
</dbReference>
<feature type="compositionally biased region" description="Low complexity" evidence="2">
    <location>
        <begin position="937"/>
        <end position="951"/>
    </location>
</feature>
<feature type="coiled-coil region" evidence="1">
    <location>
        <begin position="233"/>
        <end position="272"/>
    </location>
</feature>
<proteinExistence type="predicted"/>
<feature type="compositionally biased region" description="Polar residues" evidence="2">
    <location>
        <begin position="121"/>
        <end position="158"/>
    </location>
</feature>
<feature type="region of interest" description="Disordered" evidence="2">
    <location>
        <begin position="1037"/>
        <end position="1065"/>
    </location>
</feature>
<feature type="coiled-coil region" evidence="1">
    <location>
        <begin position="589"/>
        <end position="619"/>
    </location>
</feature>
<protein>
    <submittedName>
        <fullName evidence="3">Uncharacterized protein</fullName>
    </submittedName>
</protein>
<feature type="region of interest" description="Disordered" evidence="2">
    <location>
        <begin position="937"/>
        <end position="960"/>
    </location>
</feature>
<feature type="region of interest" description="Disordered" evidence="2">
    <location>
        <begin position="981"/>
        <end position="1005"/>
    </location>
</feature>
<feature type="compositionally biased region" description="Polar residues" evidence="2">
    <location>
        <begin position="368"/>
        <end position="397"/>
    </location>
</feature>
<evidence type="ECO:0000256" key="2">
    <source>
        <dbReference type="SAM" id="MobiDB-lite"/>
    </source>
</evidence>
<name>A0A078ALS6_STYLE</name>
<feature type="region of interest" description="Disordered" evidence="2">
    <location>
        <begin position="13"/>
        <end position="166"/>
    </location>
</feature>